<reference evidence="1 2" key="1">
    <citation type="submission" date="2016-01" db="EMBL/GenBank/DDBJ databases">
        <title>Biosynthesis of antibiotic leucinostatins and their inhibition on Phytophthora in bio-control Purpureocillium lilacinum.</title>
        <authorList>
            <person name="Wang G."/>
            <person name="Liu Z."/>
            <person name="Lin R."/>
            <person name="Li E."/>
            <person name="Mao Z."/>
            <person name="Ling J."/>
            <person name="Yin W."/>
            <person name="Xie B."/>
        </authorList>
    </citation>
    <scope>NUCLEOTIDE SEQUENCE [LARGE SCALE GENOMIC DNA]</scope>
    <source>
        <strain evidence="1">PLBJ-1</strain>
    </source>
</reference>
<sequence>MRPHPLLRRPCSFAIEAKSTNYCSRRPAALLDCHSRRCPSPGATSRSQAAELAAFAAPDAHTSVRAASASPFNLARPASTGSSLRRVYCMFSR</sequence>
<dbReference type="EMBL" id="LSBH01000003">
    <property type="protein sequence ID" value="OAQ81637.1"/>
    <property type="molecule type" value="Genomic_DNA"/>
</dbReference>
<proteinExistence type="predicted"/>
<accession>A0A179GUL0</accession>
<gene>
    <name evidence="1" type="ORF">VFPBJ_04221</name>
</gene>
<dbReference type="AlphaFoldDB" id="A0A179GUL0"/>
<dbReference type="Proteomes" id="UP000078240">
    <property type="component" value="Unassembled WGS sequence"/>
</dbReference>
<name>A0A179GUL0_PURLI</name>
<evidence type="ECO:0000313" key="1">
    <source>
        <dbReference type="EMBL" id="OAQ81637.1"/>
    </source>
</evidence>
<organism evidence="1 2">
    <name type="scientific">Purpureocillium lilacinum</name>
    <name type="common">Paecilomyces lilacinus</name>
    <dbReference type="NCBI Taxonomy" id="33203"/>
    <lineage>
        <taxon>Eukaryota</taxon>
        <taxon>Fungi</taxon>
        <taxon>Dikarya</taxon>
        <taxon>Ascomycota</taxon>
        <taxon>Pezizomycotina</taxon>
        <taxon>Sordariomycetes</taxon>
        <taxon>Hypocreomycetidae</taxon>
        <taxon>Hypocreales</taxon>
        <taxon>Ophiocordycipitaceae</taxon>
        <taxon>Purpureocillium</taxon>
    </lineage>
</organism>
<protein>
    <submittedName>
        <fullName evidence="1">Uncharacterized protein</fullName>
    </submittedName>
</protein>
<comment type="caution">
    <text evidence="1">The sequence shown here is derived from an EMBL/GenBank/DDBJ whole genome shotgun (WGS) entry which is preliminary data.</text>
</comment>
<evidence type="ECO:0000313" key="2">
    <source>
        <dbReference type="Proteomes" id="UP000078240"/>
    </source>
</evidence>